<protein>
    <recommendedName>
        <fullName evidence="6">UvrD-like helicase C-terminal domain-containing protein</fullName>
    </recommendedName>
</protein>
<comment type="caution">
    <text evidence="7">The sequence shown here is derived from an EMBL/GenBank/DDBJ whole genome shotgun (WGS) entry which is preliminary data.</text>
</comment>
<feature type="domain" description="UvrD-like helicase C-terminal" evidence="6">
    <location>
        <begin position="552"/>
        <end position="637"/>
    </location>
</feature>
<evidence type="ECO:0000256" key="4">
    <source>
        <dbReference type="ARBA" id="ARBA00022840"/>
    </source>
</evidence>
<dbReference type="GO" id="GO:0000724">
    <property type="term" value="P:double-strand break repair via homologous recombination"/>
    <property type="evidence" value="ECO:0007669"/>
    <property type="project" value="TreeGrafter"/>
</dbReference>
<accession>A0A7W7QWF9</accession>
<sequence>MGRRRDDDPEKDKKTAPPVRDVGAATVASGSPTWVRCKRCDTPFPVRPNGAGRQARYCSPACRQASYKAARTPGPGEQRRALVQDLTRTLDLSTLRPLADQLGVEELAAARRHLDGLVRHWDALTALIAGDLPEGNVLTGDTVTAPLVTKSPDPLPAPESAPAVPAVVTTGGLRPTPEQDLIISACAQGMHLVVEAGAGTGKTSTLRMAAAAMRGRGVYLAFNKSIATEAARTFPKSVSCSTAHALAYRAVGVAFRHRLDGPRLPVRETARLLGISGPLVLGEGEERRKLAPEQVARLVMETVTGFCRTAAREVARRHVPRVNGVDGAAAQQLADVVHPMAVKAWEDLTSVSGKLRFAHDVYLKMWQLSGPTIPADFILFDEAQDADPVISAVVQAQQAQLIAVGDSQQQIYDWRGAINALQNWPAEKRLFLTQSWRFGPAIADEANRWLDLLGARLRLTGTAAIRSRVAPCDQPRAVLCRTNGEAMVQAMQGLDDKRRVALVGGGNSVRRLAEAAQALKEGKGTAHPDLCAFSTWAEVQDYVENDEAGADLSALVKLVDDHGTATLINAARRLVEEDQADLTISTAHKGKGREWASVRIAPDFREPKVDEDGRPGRVPAGEARLAYVAVTRAQKHLDRGGLAWIDQHMARIDR</sequence>
<dbReference type="AlphaFoldDB" id="A0A7W7QWF9"/>
<organism evidence="7 8">
    <name type="scientific">Streptosporangium saharense</name>
    <dbReference type="NCBI Taxonomy" id="1706840"/>
    <lineage>
        <taxon>Bacteria</taxon>
        <taxon>Bacillati</taxon>
        <taxon>Actinomycetota</taxon>
        <taxon>Actinomycetes</taxon>
        <taxon>Streptosporangiales</taxon>
        <taxon>Streptosporangiaceae</taxon>
        <taxon>Streptosporangium</taxon>
    </lineage>
</organism>
<keyword evidence="3" id="KW-0347">Helicase</keyword>
<dbReference type="GO" id="GO:0043138">
    <property type="term" value="F:3'-5' DNA helicase activity"/>
    <property type="evidence" value="ECO:0007669"/>
    <property type="project" value="TreeGrafter"/>
</dbReference>
<proteinExistence type="predicted"/>
<evidence type="ECO:0000256" key="2">
    <source>
        <dbReference type="ARBA" id="ARBA00022801"/>
    </source>
</evidence>
<dbReference type="GO" id="GO:0016787">
    <property type="term" value="F:hydrolase activity"/>
    <property type="evidence" value="ECO:0007669"/>
    <property type="project" value="UniProtKB-KW"/>
</dbReference>
<dbReference type="RefSeq" id="WP_221461858.1">
    <property type="nucleotide sequence ID" value="NZ_JACHJP010000022.1"/>
</dbReference>
<evidence type="ECO:0000256" key="1">
    <source>
        <dbReference type="ARBA" id="ARBA00022741"/>
    </source>
</evidence>
<dbReference type="InterPro" id="IPR000212">
    <property type="entry name" value="DNA_helicase_UvrD/REP"/>
</dbReference>
<evidence type="ECO:0000259" key="6">
    <source>
        <dbReference type="Pfam" id="PF13361"/>
    </source>
</evidence>
<feature type="compositionally biased region" description="Basic and acidic residues" evidence="5">
    <location>
        <begin position="1"/>
        <end position="15"/>
    </location>
</feature>
<dbReference type="PANTHER" id="PTHR11070:SF30">
    <property type="entry name" value="F-BOX DNA HELICASE 1"/>
    <property type="match status" value="1"/>
</dbReference>
<dbReference type="Pfam" id="PF13245">
    <property type="entry name" value="AAA_19"/>
    <property type="match status" value="1"/>
</dbReference>
<feature type="region of interest" description="Disordered" evidence="5">
    <location>
        <begin position="1"/>
        <end position="23"/>
    </location>
</feature>
<evidence type="ECO:0000313" key="7">
    <source>
        <dbReference type="EMBL" id="MBB4920990.1"/>
    </source>
</evidence>
<dbReference type="GO" id="GO:0003677">
    <property type="term" value="F:DNA binding"/>
    <property type="evidence" value="ECO:0007669"/>
    <property type="project" value="InterPro"/>
</dbReference>
<gene>
    <name evidence="7" type="ORF">FHS44_008143</name>
</gene>
<evidence type="ECO:0000256" key="5">
    <source>
        <dbReference type="SAM" id="MobiDB-lite"/>
    </source>
</evidence>
<evidence type="ECO:0000313" key="8">
    <source>
        <dbReference type="Proteomes" id="UP000552644"/>
    </source>
</evidence>
<dbReference type="PANTHER" id="PTHR11070">
    <property type="entry name" value="UVRD / RECB / PCRA DNA HELICASE FAMILY MEMBER"/>
    <property type="match status" value="1"/>
</dbReference>
<name>A0A7W7QWF9_9ACTN</name>
<dbReference type="GO" id="GO:0031297">
    <property type="term" value="P:replication fork processing"/>
    <property type="evidence" value="ECO:0007669"/>
    <property type="project" value="TreeGrafter"/>
</dbReference>
<keyword evidence="2" id="KW-0378">Hydrolase</keyword>
<keyword evidence="4" id="KW-0067">ATP-binding</keyword>
<dbReference type="EMBL" id="JACHJP010000022">
    <property type="protein sequence ID" value="MBB4920990.1"/>
    <property type="molecule type" value="Genomic_DNA"/>
</dbReference>
<evidence type="ECO:0000256" key="3">
    <source>
        <dbReference type="ARBA" id="ARBA00022806"/>
    </source>
</evidence>
<dbReference type="InterPro" id="IPR027417">
    <property type="entry name" value="P-loop_NTPase"/>
</dbReference>
<dbReference type="InterPro" id="IPR014017">
    <property type="entry name" value="DNA_helicase_UvrD-like_C"/>
</dbReference>
<dbReference type="Gene3D" id="3.40.50.300">
    <property type="entry name" value="P-loop containing nucleotide triphosphate hydrolases"/>
    <property type="match status" value="2"/>
</dbReference>
<reference evidence="7 8" key="1">
    <citation type="submission" date="2020-08" db="EMBL/GenBank/DDBJ databases">
        <title>Genomic Encyclopedia of Type Strains, Phase III (KMG-III): the genomes of soil and plant-associated and newly described type strains.</title>
        <authorList>
            <person name="Whitman W."/>
        </authorList>
    </citation>
    <scope>NUCLEOTIDE SEQUENCE [LARGE SCALE GENOMIC DNA]</scope>
    <source>
        <strain evidence="7 8">CECT 8840</strain>
    </source>
</reference>
<keyword evidence="8" id="KW-1185">Reference proteome</keyword>
<dbReference type="GO" id="GO:0005524">
    <property type="term" value="F:ATP binding"/>
    <property type="evidence" value="ECO:0007669"/>
    <property type="project" value="UniProtKB-KW"/>
</dbReference>
<keyword evidence="1" id="KW-0547">Nucleotide-binding</keyword>
<dbReference type="Pfam" id="PF13361">
    <property type="entry name" value="UvrD_C"/>
    <property type="match status" value="1"/>
</dbReference>
<dbReference type="SUPFAM" id="SSF52540">
    <property type="entry name" value="P-loop containing nucleoside triphosphate hydrolases"/>
    <property type="match status" value="1"/>
</dbReference>
<dbReference type="Proteomes" id="UP000552644">
    <property type="component" value="Unassembled WGS sequence"/>
</dbReference>